<feature type="region of interest" description="Disordered" evidence="1">
    <location>
        <begin position="58"/>
        <end position="77"/>
    </location>
</feature>
<evidence type="ECO:0000256" key="1">
    <source>
        <dbReference type="SAM" id="MobiDB-lite"/>
    </source>
</evidence>
<sequence length="323" mass="36992">MIRALPARDAHRQHYSNLESADFPTICNALFPSESFLLAFLSISPEFHTAVSYTESSLTGIRDRKEREDTDFSDSVESNTLGTKLGFDQTEETIASRGPDQSDRISPLSPSAYTPCQSWRQPISWEPEHMLEKYLHNDPAHLRSHSSNQLILDLDRRTRELVNISFILLRHLIGLTMTASKQHGVSVTQVVARRQVRMHLRKIREREYAKLRALIPSVASKKETTKVQVIEEAVRYIEELHLALLARFREKHGSLAEDKAQETVQTFVRRMMGQSNSNPALTFPSRPAHRETSATPLSVRHAPNCYERHQNQPSFLTRKSRNN</sequence>
<keyword evidence="4" id="KW-1185">Reference proteome</keyword>
<dbReference type="GO" id="GO:0046983">
    <property type="term" value="F:protein dimerization activity"/>
    <property type="evidence" value="ECO:0007669"/>
    <property type="project" value="InterPro"/>
</dbReference>
<protein>
    <submittedName>
        <fullName evidence="3">Helix-loop-helix protein</fullName>
    </submittedName>
</protein>
<dbReference type="Pfam" id="PF00010">
    <property type="entry name" value="HLH"/>
    <property type="match status" value="1"/>
</dbReference>
<gene>
    <name evidence="3" type="ORF">PoB_005589200</name>
</gene>
<dbReference type="Gene3D" id="4.10.280.10">
    <property type="entry name" value="Helix-loop-helix DNA-binding domain"/>
    <property type="match status" value="1"/>
</dbReference>
<evidence type="ECO:0000259" key="2">
    <source>
        <dbReference type="PROSITE" id="PS50888"/>
    </source>
</evidence>
<dbReference type="AlphaFoldDB" id="A0AAV4CDW6"/>
<dbReference type="Proteomes" id="UP000735302">
    <property type="component" value="Unassembled WGS sequence"/>
</dbReference>
<dbReference type="InterPro" id="IPR011598">
    <property type="entry name" value="bHLH_dom"/>
</dbReference>
<feature type="region of interest" description="Disordered" evidence="1">
    <location>
        <begin position="275"/>
        <end position="323"/>
    </location>
</feature>
<name>A0AAV4CDW6_9GAST</name>
<evidence type="ECO:0000313" key="4">
    <source>
        <dbReference type="Proteomes" id="UP000735302"/>
    </source>
</evidence>
<feature type="domain" description="BHLH" evidence="2">
    <location>
        <begin position="188"/>
        <end position="240"/>
    </location>
</feature>
<proteinExistence type="predicted"/>
<reference evidence="3 4" key="1">
    <citation type="journal article" date="2021" name="Elife">
        <title>Chloroplast acquisition without the gene transfer in kleptoplastic sea slugs, Plakobranchus ocellatus.</title>
        <authorList>
            <person name="Maeda T."/>
            <person name="Takahashi S."/>
            <person name="Yoshida T."/>
            <person name="Shimamura S."/>
            <person name="Takaki Y."/>
            <person name="Nagai Y."/>
            <person name="Toyoda A."/>
            <person name="Suzuki Y."/>
            <person name="Arimoto A."/>
            <person name="Ishii H."/>
            <person name="Satoh N."/>
            <person name="Nishiyama T."/>
            <person name="Hasebe M."/>
            <person name="Maruyama T."/>
            <person name="Minagawa J."/>
            <person name="Obokata J."/>
            <person name="Shigenobu S."/>
        </authorList>
    </citation>
    <scope>NUCLEOTIDE SEQUENCE [LARGE SCALE GENOMIC DNA]</scope>
</reference>
<dbReference type="EMBL" id="BLXT01006160">
    <property type="protein sequence ID" value="GFO29387.1"/>
    <property type="molecule type" value="Genomic_DNA"/>
</dbReference>
<feature type="compositionally biased region" description="Basic and acidic residues" evidence="1">
    <location>
        <begin position="61"/>
        <end position="70"/>
    </location>
</feature>
<comment type="caution">
    <text evidence="3">The sequence shown here is derived from an EMBL/GenBank/DDBJ whole genome shotgun (WGS) entry which is preliminary data.</text>
</comment>
<organism evidence="3 4">
    <name type="scientific">Plakobranchus ocellatus</name>
    <dbReference type="NCBI Taxonomy" id="259542"/>
    <lineage>
        <taxon>Eukaryota</taxon>
        <taxon>Metazoa</taxon>
        <taxon>Spiralia</taxon>
        <taxon>Lophotrochozoa</taxon>
        <taxon>Mollusca</taxon>
        <taxon>Gastropoda</taxon>
        <taxon>Heterobranchia</taxon>
        <taxon>Euthyneura</taxon>
        <taxon>Panpulmonata</taxon>
        <taxon>Sacoglossa</taxon>
        <taxon>Placobranchoidea</taxon>
        <taxon>Plakobranchidae</taxon>
        <taxon>Plakobranchus</taxon>
    </lineage>
</organism>
<dbReference type="InterPro" id="IPR036638">
    <property type="entry name" value="HLH_DNA-bd_sf"/>
</dbReference>
<dbReference type="SUPFAM" id="SSF47459">
    <property type="entry name" value="HLH, helix-loop-helix DNA-binding domain"/>
    <property type="match status" value="1"/>
</dbReference>
<accession>A0AAV4CDW6</accession>
<dbReference type="PROSITE" id="PS50888">
    <property type="entry name" value="BHLH"/>
    <property type="match status" value="1"/>
</dbReference>
<evidence type="ECO:0000313" key="3">
    <source>
        <dbReference type="EMBL" id="GFO29387.1"/>
    </source>
</evidence>